<name>A0A5K3FDS5_MESCO</name>
<proteinExistence type="predicted"/>
<reference evidence="2" key="1">
    <citation type="submission" date="2019-11" db="UniProtKB">
        <authorList>
            <consortium name="WormBaseParasite"/>
        </authorList>
    </citation>
    <scope>IDENTIFICATION</scope>
</reference>
<dbReference type="AlphaFoldDB" id="A0A5K3FDS5"/>
<accession>A0A5K3FDS5</accession>
<feature type="compositionally biased region" description="Basic and acidic residues" evidence="1">
    <location>
        <begin position="57"/>
        <end position="73"/>
    </location>
</feature>
<feature type="region of interest" description="Disordered" evidence="1">
    <location>
        <begin position="39"/>
        <end position="120"/>
    </location>
</feature>
<protein>
    <submittedName>
        <fullName evidence="2">LITAF domain-containing protein</fullName>
    </submittedName>
</protein>
<organism evidence="2">
    <name type="scientific">Mesocestoides corti</name>
    <name type="common">Flatworm</name>
    <dbReference type="NCBI Taxonomy" id="53468"/>
    <lineage>
        <taxon>Eukaryota</taxon>
        <taxon>Metazoa</taxon>
        <taxon>Spiralia</taxon>
        <taxon>Lophotrochozoa</taxon>
        <taxon>Platyhelminthes</taxon>
        <taxon>Cestoda</taxon>
        <taxon>Eucestoda</taxon>
        <taxon>Cyclophyllidea</taxon>
        <taxon>Mesocestoididae</taxon>
        <taxon>Mesocestoides</taxon>
    </lineage>
</organism>
<evidence type="ECO:0000256" key="1">
    <source>
        <dbReference type="SAM" id="MobiDB-lite"/>
    </source>
</evidence>
<sequence length="188" mass="20941">MIKNTDGVIKIANFGICILETDRRSEAGRLSGSQVELEVSESSRMERATCRPCYPESNRDVSHYPKVSDESHHANVPSSPPHLHNQNEPYRSTEFNHHRHQTPDRQGEAAVGSADGSDKARFTGSHVEIEVSQPSDDKIAAICRQCPYRSDDANRDYIHYPGANSARALNRGVGAFLLVILTIIKCHY</sequence>
<evidence type="ECO:0000313" key="2">
    <source>
        <dbReference type="WBParaSite" id="MCU_007516-RB"/>
    </source>
</evidence>
<dbReference type="WBParaSite" id="MCU_007516-RB">
    <property type="protein sequence ID" value="MCU_007516-RB"/>
    <property type="gene ID" value="MCU_007516"/>
</dbReference>